<feature type="domain" description="PucR C-terminal helix-turn-helix" evidence="1">
    <location>
        <begin position="318"/>
        <end position="373"/>
    </location>
</feature>
<proteinExistence type="predicted"/>
<dbReference type="InterPro" id="IPR051448">
    <property type="entry name" value="CdaR-like_regulators"/>
</dbReference>
<dbReference type="RefSeq" id="WP_044645059.1">
    <property type="nucleotide sequence ID" value="NZ_JTHP01000005.1"/>
</dbReference>
<dbReference type="PANTHER" id="PTHR33744">
    <property type="entry name" value="CARBOHYDRATE DIACID REGULATOR"/>
    <property type="match status" value="1"/>
</dbReference>
<name>A0A0D7X632_9BACL</name>
<sequence length="382" mass="44027">MALDTEWIQQQLQNIIQAPFTILPWCPEMIAEGQSAESAVPDKSFVRDSKIYFPFRVVAGGLAAFAVEAKHLTDRERKLIEALLWNMEQFWQDGTGTQQPDNPVYAEEERMKRFGQWLIQQAGNLQNEEEVPDELGLRDSLLAYMVPIVLTGEGTQEGAIAYTQLYRLLASYFGGNVLLTPLDEQSWLIMAKKELLLGAEDDRDKDIETRDADFTESLEEVLTAFSLGLYELIANEWVGVFHLAVSKPSILLQSLPKELNLLWETIHLGKIFHVTEHIHFSWELHLERLLNRIPKEQRVQFLEQVVRSSVILEDAETMATLDIFFQLDCNVSETAKRLYVHRNTLIYRLDKIKQETGLDVRTFNDAVLVKLFLLLYKVTKRK</sequence>
<dbReference type="PANTHER" id="PTHR33744:SF15">
    <property type="entry name" value="CARBOHYDRATE DIACID REGULATOR"/>
    <property type="match status" value="1"/>
</dbReference>
<evidence type="ECO:0000313" key="2">
    <source>
        <dbReference type="EMBL" id="KJD46846.1"/>
    </source>
</evidence>
<dbReference type="AlphaFoldDB" id="A0A0D7X632"/>
<dbReference type="SUPFAM" id="SSF46689">
    <property type="entry name" value="Homeodomain-like"/>
    <property type="match status" value="1"/>
</dbReference>
<comment type="caution">
    <text evidence="2">The sequence shown here is derived from an EMBL/GenBank/DDBJ whole genome shotgun (WGS) entry which is preliminary data.</text>
</comment>
<dbReference type="InterPro" id="IPR025736">
    <property type="entry name" value="PucR_C-HTH_dom"/>
</dbReference>
<dbReference type="PATRIC" id="fig|159743.3.peg.1052"/>
<dbReference type="EMBL" id="JTHP01000005">
    <property type="protein sequence ID" value="KJD46846.1"/>
    <property type="molecule type" value="Genomic_DNA"/>
</dbReference>
<keyword evidence="3" id="KW-1185">Reference proteome</keyword>
<protein>
    <submittedName>
        <fullName evidence="2">Polyketide synthase regulator</fullName>
    </submittedName>
</protein>
<evidence type="ECO:0000313" key="3">
    <source>
        <dbReference type="Proteomes" id="UP000032534"/>
    </source>
</evidence>
<dbReference type="Proteomes" id="UP000032534">
    <property type="component" value="Unassembled WGS sequence"/>
</dbReference>
<organism evidence="2 3">
    <name type="scientific">Paenibacillus terrae</name>
    <dbReference type="NCBI Taxonomy" id="159743"/>
    <lineage>
        <taxon>Bacteria</taxon>
        <taxon>Bacillati</taxon>
        <taxon>Bacillota</taxon>
        <taxon>Bacilli</taxon>
        <taxon>Bacillales</taxon>
        <taxon>Paenibacillaceae</taxon>
        <taxon>Paenibacillus</taxon>
    </lineage>
</organism>
<dbReference type="InterPro" id="IPR042070">
    <property type="entry name" value="PucR_C-HTH_sf"/>
</dbReference>
<evidence type="ECO:0000259" key="1">
    <source>
        <dbReference type="Pfam" id="PF13556"/>
    </source>
</evidence>
<gene>
    <name evidence="2" type="ORF">QD47_04910</name>
</gene>
<reference evidence="2 3" key="1">
    <citation type="submission" date="2014-11" db="EMBL/GenBank/DDBJ databases">
        <title>Draft Genome Sequences of Paenibacillus polymyxa NRRL B-30509 and Paenibacillus terrae NRRL B-30644, Strains from a Poultry Environment that Produce Tridecaptin A and Paenicidins.</title>
        <authorList>
            <person name="van Belkum M.J."/>
            <person name="Lohans C.T."/>
            <person name="Vederas J.C."/>
        </authorList>
    </citation>
    <scope>NUCLEOTIDE SEQUENCE [LARGE SCALE GENOMIC DNA]</scope>
    <source>
        <strain evidence="2 3">NRRL B-30644</strain>
    </source>
</reference>
<dbReference type="Pfam" id="PF13556">
    <property type="entry name" value="HTH_30"/>
    <property type="match status" value="1"/>
</dbReference>
<dbReference type="InterPro" id="IPR009057">
    <property type="entry name" value="Homeodomain-like_sf"/>
</dbReference>
<accession>A0A0D7X632</accession>
<dbReference type="Gene3D" id="1.10.10.2840">
    <property type="entry name" value="PucR C-terminal helix-turn-helix domain"/>
    <property type="match status" value="1"/>
</dbReference>
<dbReference type="OrthoDB" id="9792148at2"/>